<name>A0A3Q9BPL6_9BURK</name>
<dbReference type="EMBL" id="CP034464">
    <property type="protein sequence ID" value="AZP11623.1"/>
    <property type="molecule type" value="Genomic_DNA"/>
</dbReference>
<dbReference type="PROSITE" id="PS51257">
    <property type="entry name" value="PROKAR_LIPOPROTEIN"/>
    <property type="match status" value="1"/>
</dbReference>
<dbReference type="Pfam" id="PF02321">
    <property type="entry name" value="OEP"/>
    <property type="match status" value="2"/>
</dbReference>
<dbReference type="Gene3D" id="2.20.200.10">
    <property type="entry name" value="Outer membrane efflux proteins (OEP)"/>
    <property type="match status" value="1"/>
</dbReference>
<comment type="subcellular location">
    <subcellularLocation>
        <location evidence="2">Cell membrane</location>
        <topology evidence="2">Lipid-anchor</topology>
    </subcellularLocation>
</comment>
<evidence type="ECO:0000256" key="1">
    <source>
        <dbReference type="ARBA" id="ARBA00007613"/>
    </source>
</evidence>
<evidence type="ECO:0000256" key="2">
    <source>
        <dbReference type="RuleBase" id="RU362097"/>
    </source>
</evidence>
<dbReference type="AlphaFoldDB" id="A0A3Q9BPL6"/>
<keyword evidence="2" id="KW-0564">Palmitate</keyword>
<comment type="similarity">
    <text evidence="1 2">Belongs to the outer membrane factor (OMF) (TC 1.B.17) family.</text>
</comment>
<dbReference type="GO" id="GO:0005886">
    <property type="term" value="C:plasma membrane"/>
    <property type="evidence" value="ECO:0007669"/>
    <property type="project" value="UniProtKB-SubCell"/>
</dbReference>
<evidence type="ECO:0000313" key="4">
    <source>
        <dbReference type="Proteomes" id="UP000275663"/>
    </source>
</evidence>
<sequence>MALRKSNGLRPPIFAAICLSGILLGCRTQPSHPERSMLETAASEWQTALPSTENASTLSNWWASWNDPSLSELLDLAQQNSPTMAQASARITQARVTASAAGARLWPNMDFNASYIRGHYPLLPKGVDQTVLSTGLDARWEIDLFGANAATHDSLLARLSAREYEWHDARISLAAEVANTYLALRSCEAQTQDAQAILNSQKITQRLYQEKIAVGFSSANELVQQAAMLASVTTQAQQQQSECAILLKSLVVLIALPEPELREKLTAGHAKLPQAGQFIVAKLPIEALLKRPDMRAAMQNLMASAAEIDAAQARRYPSISLLGSINLYGIQISGQTANLKGWSFGPSLNLPLFDAGARKADVVQAQARHTESQAGFRRQTLMAVQETEVAMLRLDLANHQLEQQQQILAAKKFALQGTEAGWKFGSVSLLEREESLRQELAAQSIQWQLQRLRGSAWIALYKAVGGDWQDPIIEGSENKIASP</sequence>
<dbReference type="Proteomes" id="UP000275663">
    <property type="component" value="Chromosome"/>
</dbReference>
<dbReference type="RefSeq" id="WP_126127008.1">
    <property type="nucleotide sequence ID" value="NZ_CP034464.1"/>
</dbReference>
<proteinExistence type="inferred from homology"/>
<dbReference type="PANTHER" id="PTHR30203:SF29">
    <property type="entry name" value="PROTEIN CYAE"/>
    <property type="match status" value="1"/>
</dbReference>
<keyword evidence="4" id="KW-1185">Reference proteome</keyword>
<protein>
    <submittedName>
        <fullName evidence="3">Efflux transporter outer membrane subunit</fullName>
    </submittedName>
</protein>
<keyword evidence="2" id="KW-0472">Membrane</keyword>
<keyword evidence="2" id="KW-0449">Lipoprotein</keyword>
<keyword evidence="2" id="KW-0812">Transmembrane</keyword>
<dbReference type="InterPro" id="IPR003423">
    <property type="entry name" value="OMP_efflux"/>
</dbReference>
<dbReference type="SUPFAM" id="SSF56954">
    <property type="entry name" value="Outer membrane efflux proteins (OEP)"/>
    <property type="match status" value="1"/>
</dbReference>
<organism evidence="3 4">
    <name type="scientific">Undibacterium parvum</name>
    <dbReference type="NCBI Taxonomy" id="401471"/>
    <lineage>
        <taxon>Bacteria</taxon>
        <taxon>Pseudomonadati</taxon>
        <taxon>Pseudomonadota</taxon>
        <taxon>Betaproteobacteria</taxon>
        <taxon>Burkholderiales</taxon>
        <taxon>Oxalobacteraceae</taxon>
        <taxon>Undibacterium</taxon>
    </lineage>
</organism>
<dbReference type="InterPro" id="IPR010131">
    <property type="entry name" value="MdtP/NodT-like"/>
</dbReference>
<dbReference type="NCBIfam" id="TIGR01845">
    <property type="entry name" value="outer_NodT"/>
    <property type="match status" value="1"/>
</dbReference>
<keyword evidence="2" id="KW-1134">Transmembrane beta strand</keyword>
<dbReference type="KEGG" id="upv:EJN92_06190"/>
<gene>
    <name evidence="3" type="ORF">EJN92_06190</name>
</gene>
<dbReference type="GO" id="GO:0015562">
    <property type="term" value="F:efflux transmembrane transporter activity"/>
    <property type="evidence" value="ECO:0007669"/>
    <property type="project" value="InterPro"/>
</dbReference>
<evidence type="ECO:0000313" key="3">
    <source>
        <dbReference type="EMBL" id="AZP11623.1"/>
    </source>
</evidence>
<reference evidence="3 4" key="1">
    <citation type="journal article" date="2011" name="Int. J. Syst. Evol. Microbiol.">
        <title>Description of Undibacterium oligocarboniphilum sp. nov., isolated from purified water, and Undibacterium pigrum strain CCUG 49012 as the type strain of Undibacterium parvum sp. nov., and emended descriptions of the genus Undibacterium and the species Undibacterium pigrum.</title>
        <authorList>
            <person name="Eder W."/>
            <person name="Wanner G."/>
            <person name="Ludwig W."/>
            <person name="Busse H.J."/>
            <person name="Ziemke-Kageler F."/>
            <person name="Lang E."/>
        </authorList>
    </citation>
    <scope>NUCLEOTIDE SEQUENCE [LARGE SCALE GENOMIC DNA]</scope>
    <source>
        <strain evidence="3 4">DSM 23061</strain>
    </source>
</reference>
<dbReference type="PANTHER" id="PTHR30203">
    <property type="entry name" value="OUTER MEMBRANE CATION EFFLUX PROTEIN"/>
    <property type="match status" value="1"/>
</dbReference>
<dbReference type="Gene3D" id="1.20.1600.10">
    <property type="entry name" value="Outer membrane efflux proteins (OEP)"/>
    <property type="match status" value="1"/>
</dbReference>
<dbReference type="OrthoDB" id="9770517at2"/>
<accession>A0A3Q9BPL6</accession>